<evidence type="ECO:0000259" key="4">
    <source>
        <dbReference type="Pfam" id="PF08669"/>
    </source>
</evidence>
<feature type="domain" description="GCVT N-terminal" evidence="3">
    <location>
        <begin position="17"/>
        <end position="179"/>
    </location>
</feature>
<dbReference type="InterPro" id="IPR022903">
    <property type="entry name" value="GcvT_bac"/>
</dbReference>
<evidence type="ECO:0000313" key="5">
    <source>
        <dbReference type="EMBL" id="UVI36556.1"/>
    </source>
</evidence>
<dbReference type="RefSeq" id="WP_265419125.1">
    <property type="nucleotide sequence ID" value="NZ_CP093443.1"/>
</dbReference>
<protein>
    <recommendedName>
        <fullName evidence="1">Aminomethyltransferase</fullName>
        <ecNumber evidence="1">2.1.2.10</ecNumber>
    </recommendedName>
    <alternativeName>
        <fullName evidence="1">Glycine cleavage system T protein</fullName>
    </alternativeName>
</protein>
<dbReference type="EMBL" id="CP093443">
    <property type="protein sequence ID" value="UVI36556.1"/>
    <property type="molecule type" value="Genomic_DNA"/>
</dbReference>
<comment type="function">
    <text evidence="1">The glycine cleavage system catalyzes the degradation of glycine.</text>
</comment>
<dbReference type="Pfam" id="PF01571">
    <property type="entry name" value="GCV_T"/>
    <property type="match status" value="2"/>
</dbReference>
<dbReference type="PANTHER" id="PTHR43757:SF2">
    <property type="entry name" value="AMINOMETHYLTRANSFERASE, MITOCHONDRIAL"/>
    <property type="match status" value="1"/>
</dbReference>
<dbReference type="InterPro" id="IPR013977">
    <property type="entry name" value="GcvT_C"/>
</dbReference>
<dbReference type="Gene3D" id="4.10.1250.10">
    <property type="entry name" value="Aminomethyltransferase fragment"/>
    <property type="match status" value="1"/>
</dbReference>
<accession>A0ABY5STX2</accession>
<dbReference type="HAMAP" id="MF_00259">
    <property type="entry name" value="GcvT"/>
    <property type="match status" value="1"/>
</dbReference>
<comment type="subunit">
    <text evidence="1">The glycine cleavage system is composed of four proteins: P, T, L and H.</text>
</comment>
<keyword evidence="1" id="KW-0808">Transferase</keyword>
<dbReference type="SUPFAM" id="SSF101790">
    <property type="entry name" value="Aminomethyltransferase beta-barrel domain"/>
    <property type="match status" value="1"/>
</dbReference>
<dbReference type="InterPro" id="IPR006222">
    <property type="entry name" value="GCVT_N"/>
</dbReference>
<comment type="similarity">
    <text evidence="1">Belongs to the GcvT family.</text>
</comment>
<evidence type="ECO:0000313" key="6">
    <source>
        <dbReference type="Proteomes" id="UP001064879"/>
    </source>
</evidence>
<proteinExistence type="inferred from homology"/>
<dbReference type="NCBIfam" id="NF001567">
    <property type="entry name" value="PRK00389.1"/>
    <property type="match status" value="1"/>
</dbReference>
<dbReference type="Gene3D" id="3.30.1360.120">
    <property type="entry name" value="Probable tRNA modification gtpase trme, domain 1"/>
    <property type="match status" value="2"/>
</dbReference>
<feature type="domain" description="GCVT N-terminal" evidence="3">
    <location>
        <begin position="223"/>
        <end position="320"/>
    </location>
</feature>
<evidence type="ECO:0000259" key="3">
    <source>
        <dbReference type="Pfam" id="PF01571"/>
    </source>
</evidence>
<name>A0ABY5STX2_9MICO</name>
<evidence type="ECO:0000256" key="1">
    <source>
        <dbReference type="HAMAP-Rule" id="MF_00259"/>
    </source>
</evidence>
<dbReference type="Proteomes" id="UP001064879">
    <property type="component" value="Chromosome"/>
</dbReference>
<gene>
    <name evidence="1" type="primary">gcvT</name>
    <name evidence="5" type="ORF">L1F31_02495</name>
</gene>
<dbReference type="InterPro" id="IPR027266">
    <property type="entry name" value="TrmE/GcvT-like"/>
</dbReference>
<evidence type="ECO:0000256" key="2">
    <source>
        <dbReference type="SAM" id="MobiDB-lite"/>
    </source>
</evidence>
<feature type="region of interest" description="Disordered" evidence="2">
    <location>
        <begin position="186"/>
        <end position="211"/>
    </location>
</feature>
<dbReference type="InterPro" id="IPR028896">
    <property type="entry name" value="GcvT/YgfZ/DmdA"/>
</dbReference>
<keyword evidence="6" id="KW-1185">Reference proteome</keyword>
<dbReference type="InterPro" id="IPR029043">
    <property type="entry name" value="GcvT/YgfZ_C"/>
</dbReference>
<feature type="domain" description="Aminomethyltransferase C-terminal" evidence="4">
    <location>
        <begin position="341"/>
        <end position="418"/>
    </location>
</feature>
<sequence length="423" mass="44978">MTENTQGGSAQTRETPLHAIHAELGASFTDFGGWDMPLKYGSELAEHRAVREAAGLFDLSHMGEVRISGTDAAAFLDYALVAKYSKMKIGKAKYGVIVNEAGGLLDDLITYRIGEEEFLIVPNASNTPAVVSALKDRVQTFIREIVPGAEVRLVDESDVTALIAVQGPNSEAIILRALDESAHGEFGPRTGAGDHAKAEVTDDANGGATSAGSDTITIGEAVRELKYYAWMPLTIAGIDLMLARTGYTGEDGFELYAPDIGATRLWETLVTSGADYGLVPCGLAARDSLRLEAGMPLYGNELDQGTTPFDAGLGRMIGFKTKENFFAREALEKLGQTEPPRVLVGLTSEGRRAARSGAAVSVDGTEVGTVTSGQPSPTLGHPIALAYVDRDRAEVGTAVTVDIRGKAHDFTVTQLPFYTRPSH</sequence>
<dbReference type="Gene3D" id="2.40.30.110">
    <property type="entry name" value="Aminomethyltransferase beta-barrel domains"/>
    <property type="match status" value="1"/>
</dbReference>
<dbReference type="PANTHER" id="PTHR43757">
    <property type="entry name" value="AMINOMETHYLTRANSFERASE"/>
    <property type="match status" value="1"/>
</dbReference>
<dbReference type="Pfam" id="PF08669">
    <property type="entry name" value="GCV_T_C"/>
    <property type="match status" value="1"/>
</dbReference>
<keyword evidence="1" id="KW-0032">Aminotransferase</keyword>
<reference evidence="5" key="1">
    <citation type="submission" date="2022-03" db="EMBL/GenBank/DDBJ databases">
        <title>Brevibacterium spongiae sp. nov., isolated from marine sponge.</title>
        <authorList>
            <person name="Li Z."/>
            <person name="Zhang M."/>
        </authorList>
    </citation>
    <scope>NUCLEOTIDE SEQUENCE</scope>
    <source>
        <strain evidence="5">WHS-Z9</strain>
    </source>
</reference>
<dbReference type="PIRSF" id="PIRSF006487">
    <property type="entry name" value="GcvT"/>
    <property type="match status" value="1"/>
</dbReference>
<organism evidence="5 6">
    <name type="scientific">Brevibacterium spongiae</name>
    <dbReference type="NCBI Taxonomy" id="2909672"/>
    <lineage>
        <taxon>Bacteria</taxon>
        <taxon>Bacillati</taxon>
        <taxon>Actinomycetota</taxon>
        <taxon>Actinomycetes</taxon>
        <taxon>Micrococcales</taxon>
        <taxon>Brevibacteriaceae</taxon>
        <taxon>Brevibacterium</taxon>
    </lineage>
</organism>
<comment type="catalytic activity">
    <reaction evidence="1">
        <text>N(6)-[(R)-S(8)-aminomethyldihydrolipoyl]-L-lysyl-[protein] + (6S)-5,6,7,8-tetrahydrofolate = N(6)-[(R)-dihydrolipoyl]-L-lysyl-[protein] + (6R)-5,10-methylene-5,6,7,8-tetrahydrofolate + NH4(+)</text>
        <dbReference type="Rhea" id="RHEA:16945"/>
        <dbReference type="Rhea" id="RHEA-COMP:10475"/>
        <dbReference type="Rhea" id="RHEA-COMP:10492"/>
        <dbReference type="ChEBI" id="CHEBI:15636"/>
        <dbReference type="ChEBI" id="CHEBI:28938"/>
        <dbReference type="ChEBI" id="CHEBI:57453"/>
        <dbReference type="ChEBI" id="CHEBI:83100"/>
        <dbReference type="ChEBI" id="CHEBI:83143"/>
        <dbReference type="EC" id="2.1.2.10"/>
    </reaction>
</comment>
<dbReference type="SUPFAM" id="SSF103025">
    <property type="entry name" value="Folate-binding domain"/>
    <property type="match status" value="1"/>
</dbReference>
<dbReference type="EC" id="2.1.2.10" evidence="1"/>